<reference evidence="1" key="1">
    <citation type="submission" date="2021-04" db="EMBL/GenBank/DDBJ databases">
        <title>Biosynthetic gene clusters of Dactylosporangioum roseum.</title>
        <authorList>
            <person name="Hartkoorn R.C."/>
            <person name="Beaudoing E."/>
            <person name="Hot D."/>
            <person name="Moureu S."/>
        </authorList>
    </citation>
    <scope>NUCLEOTIDE SEQUENCE</scope>
    <source>
        <strain evidence="1">NRRL B-16295</strain>
    </source>
</reference>
<evidence type="ECO:0000313" key="2">
    <source>
        <dbReference type="Proteomes" id="UP001058271"/>
    </source>
</evidence>
<dbReference type="Proteomes" id="UP001058271">
    <property type="component" value="Chromosome"/>
</dbReference>
<evidence type="ECO:0000313" key="1">
    <source>
        <dbReference type="EMBL" id="UWZ37986.1"/>
    </source>
</evidence>
<dbReference type="EMBL" id="CP073721">
    <property type="protein sequence ID" value="UWZ37986.1"/>
    <property type="molecule type" value="Genomic_DNA"/>
</dbReference>
<keyword evidence="2" id="KW-1185">Reference proteome</keyword>
<sequence length="72" mass="7750">MGAVFHTYCAGELGWTEGSIDLIVTKRSYGEGVELAYHSASDAPAIAFLNRDNVRRLRDCPDDALSAMDSAA</sequence>
<name>A0ABY5Z7E4_9ACTN</name>
<proteinExistence type="predicted"/>
<protein>
    <submittedName>
        <fullName evidence="1">Uncharacterized protein</fullName>
    </submittedName>
</protein>
<accession>A0ABY5Z7E4</accession>
<dbReference type="RefSeq" id="WP_260727353.1">
    <property type="nucleotide sequence ID" value="NZ_BAAABS010000033.1"/>
</dbReference>
<organism evidence="1 2">
    <name type="scientific">Dactylosporangium roseum</name>
    <dbReference type="NCBI Taxonomy" id="47989"/>
    <lineage>
        <taxon>Bacteria</taxon>
        <taxon>Bacillati</taxon>
        <taxon>Actinomycetota</taxon>
        <taxon>Actinomycetes</taxon>
        <taxon>Micromonosporales</taxon>
        <taxon>Micromonosporaceae</taxon>
        <taxon>Dactylosporangium</taxon>
    </lineage>
</organism>
<gene>
    <name evidence="1" type="ORF">Drose_06865</name>
</gene>